<sequence>MAETKGNSCPVQPSSNEANKANEVIECPFGFGTRATSTEWEKAIAPLCCPLCHALLYETQRATPCGHCYCKTCSFKVKDCLLCAADIEEFANAADVDSDVESFIRAHSHNIDLLQSDQTPSTQTSESETDVLLKRTTFLLYQALKAQKGGNSASALSRLQQAESELMHKKEQSCVNQRSIILGKLSDILYVFSLWYICTDLCVRCSENEPGKAAKYIEQACLLLENDLSTGEQLYEKELLGVLSTSHGKAGDIYALLENDDLAISHYSRAVALKEQLIGLDANADTSMSLQKALLLTKLAEILNLAARKRAYDAQRVVESLGQLDHSTLSERDQNVVEYVNNSIAFILGE</sequence>
<keyword evidence="1" id="KW-0479">Metal-binding</keyword>
<reference evidence="4" key="1">
    <citation type="journal article" date="2013" name="Science">
        <title>Gene transfer from bacteria and archaea facilitated evolution of an extremophilic eukaryote.</title>
        <authorList>
            <person name="Schonknecht G."/>
            <person name="Chen W.H."/>
            <person name="Ternes C.M."/>
            <person name="Barbier G.G."/>
            <person name="Shrestha R.P."/>
            <person name="Stanke M."/>
            <person name="Brautigam A."/>
            <person name="Baker B.J."/>
            <person name="Banfield J.F."/>
            <person name="Garavito R.M."/>
            <person name="Carr K."/>
            <person name="Wilkerson C."/>
            <person name="Rensing S.A."/>
            <person name="Gagneul D."/>
            <person name="Dickenson N.E."/>
            <person name="Oesterhelt C."/>
            <person name="Lercher M.J."/>
            <person name="Weber A.P."/>
        </authorList>
    </citation>
    <scope>NUCLEOTIDE SEQUENCE [LARGE SCALE GENOMIC DNA]</scope>
    <source>
        <strain evidence="4">074W</strain>
    </source>
</reference>
<dbReference type="OrthoDB" id="5588846at2759"/>
<evidence type="ECO:0000259" key="2">
    <source>
        <dbReference type="PROSITE" id="PS50089"/>
    </source>
</evidence>
<dbReference type="Gramene" id="EME29225">
    <property type="protein sequence ID" value="EME29225"/>
    <property type="gene ID" value="Gasu_34240"/>
</dbReference>
<evidence type="ECO:0000256" key="1">
    <source>
        <dbReference type="PROSITE-ProRule" id="PRU00175"/>
    </source>
</evidence>
<feature type="domain" description="RING-type" evidence="2">
    <location>
        <begin position="49"/>
        <end position="83"/>
    </location>
</feature>
<proteinExistence type="predicted"/>
<dbReference type="InterPro" id="IPR013083">
    <property type="entry name" value="Znf_RING/FYVE/PHD"/>
</dbReference>
<name>M2WYU1_GALSU</name>
<dbReference type="RefSeq" id="XP_005705745.1">
    <property type="nucleotide sequence ID" value="XM_005705688.1"/>
</dbReference>
<evidence type="ECO:0000313" key="3">
    <source>
        <dbReference type="EMBL" id="EME29225.1"/>
    </source>
</evidence>
<keyword evidence="1" id="KW-0862">Zinc</keyword>
<dbReference type="GeneID" id="17088040"/>
<protein>
    <recommendedName>
        <fullName evidence="2">RING-type domain-containing protein</fullName>
    </recommendedName>
</protein>
<dbReference type="Gene3D" id="3.30.40.10">
    <property type="entry name" value="Zinc/RING finger domain, C3HC4 (zinc finger)"/>
    <property type="match status" value="1"/>
</dbReference>
<organism evidence="3 4">
    <name type="scientific">Galdieria sulphuraria</name>
    <name type="common">Red alga</name>
    <dbReference type="NCBI Taxonomy" id="130081"/>
    <lineage>
        <taxon>Eukaryota</taxon>
        <taxon>Rhodophyta</taxon>
        <taxon>Bangiophyceae</taxon>
        <taxon>Galdieriales</taxon>
        <taxon>Galdieriaceae</taxon>
        <taxon>Galdieria</taxon>
    </lineage>
</organism>
<dbReference type="eggNOG" id="ENOG502QW0D">
    <property type="taxonomic scope" value="Eukaryota"/>
</dbReference>
<keyword evidence="4" id="KW-1185">Reference proteome</keyword>
<accession>M2WYU1</accession>
<evidence type="ECO:0000313" key="4">
    <source>
        <dbReference type="Proteomes" id="UP000030680"/>
    </source>
</evidence>
<dbReference type="AlphaFoldDB" id="M2WYU1"/>
<dbReference type="PROSITE" id="PS50089">
    <property type="entry name" value="ZF_RING_2"/>
    <property type="match status" value="1"/>
</dbReference>
<keyword evidence="1" id="KW-0863">Zinc-finger</keyword>
<dbReference type="GO" id="GO:0008270">
    <property type="term" value="F:zinc ion binding"/>
    <property type="evidence" value="ECO:0007669"/>
    <property type="project" value="UniProtKB-KW"/>
</dbReference>
<dbReference type="Proteomes" id="UP000030680">
    <property type="component" value="Unassembled WGS sequence"/>
</dbReference>
<gene>
    <name evidence="3" type="ORF">Gasu_34240</name>
</gene>
<dbReference type="InterPro" id="IPR001841">
    <property type="entry name" value="Znf_RING"/>
</dbReference>
<dbReference type="EMBL" id="KB454511">
    <property type="protein sequence ID" value="EME29225.1"/>
    <property type="molecule type" value="Genomic_DNA"/>
</dbReference>